<accession>A0A220T7Q7</accession>
<dbReference type="InterPro" id="IPR016088">
    <property type="entry name" value="Chalcone_isomerase_3-sand"/>
</dbReference>
<evidence type="ECO:0000256" key="7">
    <source>
        <dbReference type="RuleBase" id="RU361158"/>
    </source>
</evidence>
<feature type="domain" description="Chalcone isomerase" evidence="8">
    <location>
        <begin position="17"/>
        <end position="217"/>
    </location>
</feature>
<proteinExistence type="evidence at transcript level"/>
<keyword evidence="4" id="KW-0284">Flavonoid biosynthesis</keyword>
<evidence type="ECO:0000256" key="4">
    <source>
        <dbReference type="ARBA" id="ARBA00023241"/>
    </source>
</evidence>
<keyword evidence="3 9" id="KW-0413">Isomerase</keyword>
<reference evidence="9" key="1">
    <citation type="journal article" date="2017" name="Front. Plant Sci.">
        <title>Ectopic Expression of the Grape Hyacinth (Muscari armeniacum) R2R3-MYB Transcription Factor Gene, MaAN2, Induces Anthocyanin Accumulation in Tobacco.</title>
        <authorList>
            <person name="Chen K."/>
            <person name="Liu H."/>
            <person name="Lou Q."/>
            <person name="Liu Y."/>
        </authorList>
    </citation>
    <scope>NUCLEOTIDE SEQUENCE</scope>
</reference>
<evidence type="ECO:0000256" key="2">
    <source>
        <dbReference type="ARBA" id="ARBA00007166"/>
    </source>
</evidence>
<name>A0A220T7Q7_MUSAR</name>
<dbReference type="Gene3D" id="3.50.70.10">
    <property type="match status" value="1"/>
</dbReference>
<dbReference type="SUPFAM" id="SSF54626">
    <property type="entry name" value="Chalcone isomerase"/>
    <property type="match status" value="1"/>
</dbReference>
<dbReference type="InterPro" id="IPR036298">
    <property type="entry name" value="Chalcone_isomerase_sf"/>
</dbReference>
<evidence type="ECO:0000313" key="9">
    <source>
        <dbReference type="EMBL" id="ASK51799.1"/>
    </source>
</evidence>
<dbReference type="AlphaFoldDB" id="A0A220T7Q7"/>
<dbReference type="PANTHER" id="PTHR28039:SF8">
    <property type="entry name" value="CHALCONE--FLAVANONE ISOMERASE 1-RELATED"/>
    <property type="match status" value="1"/>
</dbReference>
<evidence type="ECO:0000259" key="8">
    <source>
        <dbReference type="Pfam" id="PF02431"/>
    </source>
</evidence>
<evidence type="ECO:0000256" key="5">
    <source>
        <dbReference type="ARBA" id="ARBA00025429"/>
    </source>
</evidence>
<dbReference type="InterPro" id="IPR044164">
    <property type="entry name" value="CFI"/>
</dbReference>
<dbReference type="PANTHER" id="PTHR28039">
    <property type="entry name" value="CHALCONE--FLAVONONE ISOMERASE 1-RELATED"/>
    <property type="match status" value="1"/>
</dbReference>
<comment type="pathway">
    <text evidence="1">Secondary metabolite biosynthesis; flavonoid biosynthesis.</text>
</comment>
<evidence type="ECO:0000256" key="3">
    <source>
        <dbReference type="ARBA" id="ARBA00023235"/>
    </source>
</evidence>
<evidence type="ECO:0000256" key="1">
    <source>
        <dbReference type="ARBA" id="ARBA00004966"/>
    </source>
</evidence>
<dbReference type="EMBL" id="MF041821">
    <property type="protein sequence ID" value="ASK51799.1"/>
    <property type="molecule type" value="mRNA"/>
</dbReference>
<organism evidence="9">
    <name type="scientific">Muscari armeniacum</name>
    <name type="common">Grape hyacinth</name>
    <dbReference type="NCBI Taxonomy" id="156613"/>
    <lineage>
        <taxon>Eukaryota</taxon>
        <taxon>Viridiplantae</taxon>
        <taxon>Streptophyta</taxon>
        <taxon>Embryophyta</taxon>
        <taxon>Tracheophyta</taxon>
        <taxon>Spermatophyta</taxon>
        <taxon>Magnoliopsida</taxon>
        <taxon>Liliopsida</taxon>
        <taxon>Asparagales</taxon>
        <taxon>Hyacinthaceae</taxon>
        <taxon>Hyacinthoideae</taxon>
        <taxon>Hyacintheae</taxon>
        <taxon>Muscari</taxon>
    </lineage>
</organism>
<comment type="similarity">
    <text evidence="2 7">Belongs to the chalcone isomerase family.</text>
</comment>
<dbReference type="InterPro" id="IPR016087">
    <property type="entry name" value="Chalcone_isomerase"/>
</dbReference>
<dbReference type="InterPro" id="IPR016089">
    <property type="entry name" value="Chalcone_isomerase_bundle_sf"/>
</dbReference>
<sequence>MGEATPTAAVTATKLDVEGTSFPASLTPPGSSKTHFLAGAGARGLEIGGRFVVFTAIGVYLEESAVPAIAARWKGKAADELAGSADFFKDVYSGAFEKFTRVSMVLPLTGQQYSEKVAENCVAQWTAAGIYTDAESAAIEKFKDVFRSESFAPGSSILFTQSPTGLLTVAFSKDGSIPEATAAAIENKALAEAVLESIIGERGVSPEAKRSLAMRMWEIMNEAEGVAEVGQAQLVTA</sequence>
<dbReference type="Pfam" id="PF02431">
    <property type="entry name" value="Chalcone"/>
    <property type="match status" value="1"/>
</dbReference>
<dbReference type="UniPathway" id="UPA00154"/>
<comment type="catalytic activity">
    <reaction evidence="6">
        <text>a chalcone = a flavanone.</text>
        <dbReference type="EC" id="5.5.1.6"/>
    </reaction>
</comment>
<protein>
    <recommendedName>
        <fullName evidence="7">Chalcone-flavonone isomerase family protein</fullName>
    </recommendedName>
</protein>
<dbReference type="GO" id="GO:0045430">
    <property type="term" value="F:chalcone isomerase activity"/>
    <property type="evidence" value="ECO:0007669"/>
    <property type="project" value="UniProtKB-EC"/>
</dbReference>
<evidence type="ECO:0000256" key="6">
    <source>
        <dbReference type="ARBA" id="ARBA00034056"/>
    </source>
</evidence>
<comment type="function">
    <text evidence="5">Catalyzes the intramolecular cyclization of bicyclic chalcones into tricyclic (S)-flavanones. Responsible for the isomerization of 4,2',4',6'-tetrahydroxychalcone (also termed chalcone) into naringenin.</text>
</comment>
<dbReference type="Gene3D" id="1.10.890.20">
    <property type="match status" value="1"/>
</dbReference>
<dbReference type="GO" id="GO:0009813">
    <property type="term" value="P:flavonoid biosynthetic process"/>
    <property type="evidence" value="ECO:0007669"/>
    <property type="project" value="UniProtKB-UniPathway"/>
</dbReference>